<dbReference type="EMBL" id="CAQQ02040088">
    <property type="status" value="NOT_ANNOTATED_CDS"/>
    <property type="molecule type" value="Genomic_DNA"/>
</dbReference>
<dbReference type="GO" id="GO:0006196">
    <property type="term" value="P:AMP catabolic process"/>
    <property type="evidence" value="ECO:0007669"/>
    <property type="project" value="TreeGrafter"/>
</dbReference>
<evidence type="ECO:0000256" key="4">
    <source>
        <dbReference type="ARBA" id="ARBA00022741"/>
    </source>
</evidence>
<dbReference type="SUPFAM" id="SSF55816">
    <property type="entry name" value="5'-nucleotidase (syn. UDP-sugar hydrolase), C-terminal domain"/>
    <property type="match status" value="1"/>
</dbReference>
<reference evidence="7" key="1">
    <citation type="submission" date="2013-02" db="EMBL/GenBank/DDBJ databases">
        <authorList>
            <person name="Hughes D."/>
        </authorList>
    </citation>
    <scope>NUCLEOTIDE SEQUENCE</scope>
    <source>
        <strain>Durham</strain>
        <strain evidence="7">NC isolate 2 -- Noor lab</strain>
    </source>
</reference>
<evidence type="ECO:0000259" key="5">
    <source>
        <dbReference type="Pfam" id="PF02872"/>
    </source>
</evidence>
<proteinExistence type="inferred from homology"/>
<accession>T1H0A4</accession>
<dbReference type="EMBL" id="CAQQ02040087">
    <property type="status" value="NOT_ANNOTATED_CDS"/>
    <property type="molecule type" value="Genomic_DNA"/>
</dbReference>
<dbReference type="EnsemblMetazoa" id="MESCA009577-RA">
    <property type="protein sequence ID" value="MESCA009577-PA"/>
    <property type="gene ID" value="MESCA009577"/>
</dbReference>
<dbReference type="Gene3D" id="3.90.780.10">
    <property type="entry name" value="5'-Nucleotidase, C-terminal domain"/>
    <property type="match status" value="1"/>
</dbReference>
<organism evidence="6 7">
    <name type="scientific">Megaselia scalaris</name>
    <name type="common">Humpbacked fly</name>
    <name type="synonym">Phora scalaris</name>
    <dbReference type="NCBI Taxonomy" id="36166"/>
    <lineage>
        <taxon>Eukaryota</taxon>
        <taxon>Metazoa</taxon>
        <taxon>Ecdysozoa</taxon>
        <taxon>Arthropoda</taxon>
        <taxon>Hexapoda</taxon>
        <taxon>Insecta</taxon>
        <taxon>Pterygota</taxon>
        <taxon>Neoptera</taxon>
        <taxon>Endopterygota</taxon>
        <taxon>Diptera</taxon>
        <taxon>Brachycera</taxon>
        <taxon>Muscomorpha</taxon>
        <taxon>Platypezoidea</taxon>
        <taxon>Phoridae</taxon>
        <taxon>Megaseliini</taxon>
        <taxon>Megaselia</taxon>
    </lineage>
</organism>
<dbReference type="PANTHER" id="PTHR11575:SF24">
    <property type="entry name" value="5'-NUCLEOTIDASE"/>
    <property type="match status" value="1"/>
</dbReference>
<dbReference type="GO" id="GO:0008253">
    <property type="term" value="F:5'-nucleotidase activity"/>
    <property type="evidence" value="ECO:0007669"/>
    <property type="project" value="UniProtKB-EC"/>
</dbReference>
<name>T1H0A4_MEGSC</name>
<dbReference type="Gene3D" id="3.60.21.10">
    <property type="match status" value="1"/>
</dbReference>
<dbReference type="SUPFAM" id="SSF56300">
    <property type="entry name" value="Metallo-dependent phosphatases"/>
    <property type="match status" value="1"/>
</dbReference>
<dbReference type="STRING" id="36166.T1H0A4"/>
<keyword evidence="4" id="KW-0547">Nucleotide-binding</keyword>
<evidence type="ECO:0000313" key="7">
    <source>
        <dbReference type="Proteomes" id="UP000015102"/>
    </source>
</evidence>
<dbReference type="PANTHER" id="PTHR11575">
    <property type="entry name" value="5'-NUCLEOTIDASE-RELATED"/>
    <property type="match status" value="1"/>
</dbReference>
<reference evidence="6" key="2">
    <citation type="submission" date="2015-06" db="UniProtKB">
        <authorList>
            <consortium name="EnsemblMetazoa"/>
        </authorList>
    </citation>
    <scope>IDENTIFICATION</scope>
</reference>
<dbReference type="InterPro" id="IPR029052">
    <property type="entry name" value="Metallo-depent_PP-like"/>
</dbReference>
<dbReference type="PRINTS" id="PR01607">
    <property type="entry name" value="APYRASEFAMLY"/>
</dbReference>
<evidence type="ECO:0000256" key="3">
    <source>
        <dbReference type="ARBA" id="ARBA00012643"/>
    </source>
</evidence>
<dbReference type="GO" id="GO:0000166">
    <property type="term" value="F:nucleotide binding"/>
    <property type="evidence" value="ECO:0007669"/>
    <property type="project" value="UniProtKB-KW"/>
</dbReference>
<dbReference type="HOGENOM" id="CLU_1006745_0_0_1"/>
<comment type="similarity">
    <text evidence="2">Belongs to the 5'-nucleotidase family.</text>
</comment>
<evidence type="ECO:0000256" key="1">
    <source>
        <dbReference type="ARBA" id="ARBA00000815"/>
    </source>
</evidence>
<keyword evidence="7" id="KW-1185">Reference proteome</keyword>
<comment type="catalytic activity">
    <reaction evidence="1">
        <text>a ribonucleoside 5'-phosphate + H2O = a ribonucleoside + phosphate</text>
        <dbReference type="Rhea" id="RHEA:12484"/>
        <dbReference type="ChEBI" id="CHEBI:15377"/>
        <dbReference type="ChEBI" id="CHEBI:18254"/>
        <dbReference type="ChEBI" id="CHEBI:43474"/>
        <dbReference type="ChEBI" id="CHEBI:58043"/>
        <dbReference type="EC" id="3.1.3.5"/>
    </reaction>
</comment>
<feature type="domain" description="5'-Nucleotidase C-terminal" evidence="5">
    <location>
        <begin position="148"/>
        <end position="252"/>
    </location>
</feature>
<dbReference type="EC" id="3.1.3.5" evidence="3"/>
<dbReference type="InterPro" id="IPR008334">
    <property type="entry name" value="5'-Nucleotdase_C"/>
</dbReference>
<dbReference type="GO" id="GO:0005886">
    <property type="term" value="C:plasma membrane"/>
    <property type="evidence" value="ECO:0007669"/>
    <property type="project" value="TreeGrafter"/>
</dbReference>
<sequence>HNLDKKGIKIIIALTHCGYKLDKKIAKECPLVDLVVGGHSHTFLKSGKVDPIHPEHLNIRGPYPTIIVQKSGKQVPVVQAYCMSKYIGKLKLRFSKGDLIESNGDVIILNSIIPKDPEMLKMIEKYKSKVPKDEVLVRSRVKLSGWNECRVGECSIGNLLADAMAYARAKMLTKTNFPYATDASIAFLNSDGIRASIDKKSDGLIRQKDIRLVLPFKTKVFVVEMKGAGGILQMAGVKVTYNIKKPPGKRLGDDVQVLCANCEVPTYEPHIFHNYFY</sequence>
<dbReference type="InterPro" id="IPR036907">
    <property type="entry name" value="5'-Nucleotdase_C_sf"/>
</dbReference>
<dbReference type="Proteomes" id="UP000015102">
    <property type="component" value="Unassembled WGS sequence"/>
</dbReference>
<dbReference type="AlphaFoldDB" id="T1H0A4"/>
<evidence type="ECO:0000313" key="6">
    <source>
        <dbReference type="EnsemblMetazoa" id="MESCA009577-PA"/>
    </source>
</evidence>
<protein>
    <recommendedName>
        <fullName evidence="3">5'-nucleotidase</fullName>
        <ecNumber evidence="3">3.1.3.5</ecNumber>
    </recommendedName>
</protein>
<dbReference type="Pfam" id="PF02872">
    <property type="entry name" value="5_nucleotid_C"/>
    <property type="match status" value="1"/>
</dbReference>
<evidence type="ECO:0000256" key="2">
    <source>
        <dbReference type="ARBA" id="ARBA00006654"/>
    </source>
</evidence>
<dbReference type="InterPro" id="IPR006179">
    <property type="entry name" value="5_nucleotidase/apyrase"/>
</dbReference>
<dbReference type="OMA" id="RECNSAN"/>